<dbReference type="Pfam" id="PF01161">
    <property type="entry name" value="PBP"/>
    <property type="match status" value="1"/>
</dbReference>
<feature type="non-terminal residue" evidence="2">
    <location>
        <position position="1"/>
    </location>
</feature>
<keyword evidence="1" id="KW-1133">Transmembrane helix</keyword>
<gene>
    <name evidence="2" type="ORF">AMK59_2607</name>
</gene>
<feature type="transmembrane region" description="Helical" evidence="1">
    <location>
        <begin position="6"/>
        <end position="28"/>
    </location>
</feature>
<dbReference type="InterPro" id="IPR036610">
    <property type="entry name" value="PEBP-like_sf"/>
</dbReference>
<dbReference type="CDD" id="cd00866">
    <property type="entry name" value="PEBP_euk"/>
    <property type="match status" value="1"/>
</dbReference>
<keyword evidence="3" id="KW-1185">Reference proteome</keyword>
<reference evidence="2 3" key="1">
    <citation type="submission" date="2015-09" db="EMBL/GenBank/DDBJ databases">
        <title>Draft genome of the scarab beetle Oryctes borbonicus.</title>
        <authorList>
            <person name="Meyer J.M."/>
            <person name="Markov G.V."/>
            <person name="Baskaran P."/>
            <person name="Herrmann M."/>
            <person name="Sommer R.J."/>
            <person name="Roedelsperger C."/>
        </authorList>
    </citation>
    <scope>NUCLEOTIDE SEQUENCE [LARGE SCALE GENOMIC DNA]</scope>
    <source>
        <strain evidence="2">OB123</strain>
        <tissue evidence="2">Whole animal</tissue>
    </source>
</reference>
<dbReference type="InterPro" id="IPR008914">
    <property type="entry name" value="PEBP"/>
</dbReference>
<dbReference type="AlphaFoldDB" id="A0A0T6BF41"/>
<dbReference type="Proteomes" id="UP000051574">
    <property type="component" value="Unassembled WGS sequence"/>
</dbReference>
<dbReference type="InterPro" id="IPR035810">
    <property type="entry name" value="PEBP_euk"/>
</dbReference>
<dbReference type="PANTHER" id="PTHR11362">
    <property type="entry name" value="PHOSPHATIDYLETHANOLAMINE-BINDING PROTEIN"/>
    <property type="match status" value="1"/>
</dbReference>
<evidence type="ECO:0000313" key="2">
    <source>
        <dbReference type="EMBL" id="KRT85789.1"/>
    </source>
</evidence>
<dbReference type="Gene3D" id="3.90.280.10">
    <property type="entry name" value="PEBP-like"/>
    <property type="match status" value="1"/>
</dbReference>
<evidence type="ECO:0008006" key="4">
    <source>
        <dbReference type="Google" id="ProtNLM"/>
    </source>
</evidence>
<dbReference type="SUPFAM" id="SSF49777">
    <property type="entry name" value="PEBP-like"/>
    <property type="match status" value="1"/>
</dbReference>
<keyword evidence="1" id="KW-0472">Membrane</keyword>
<comment type="caution">
    <text evidence="2">The sequence shown here is derived from an EMBL/GenBank/DDBJ whole genome shotgun (WGS) entry which is preliminary data.</text>
</comment>
<evidence type="ECO:0000256" key="1">
    <source>
        <dbReference type="SAM" id="Phobius"/>
    </source>
</evidence>
<protein>
    <recommendedName>
        <fullName evidence="4">Phosphatidylethanolamine-binding protein</fullName>
    </recommendedName>
</protein>
<name>A0A0T6BF41_9SCAR</name>
<organism evidence="2 3">
    <name type="scientific">Oryctes borbonicus</name>
    <dbReference type="NCBI Taxonomy" id="1629725"/>
    <lineage>
        <taxon>Eukaryota</taxon>
        <taxon>Metazoa</taxon>
        <taxon>Ecdysozoa</taxon>
        <taxon>Arthropoda</taxon>
        <taxon>Hexapoda</taxon>
        <taxon>Insecta</taxon>
        <taxon>Pterygota</taxon>
        <taxon>Neoptera</taxon>
        <taxon>Endopterygota</taxon>
        <taxon>Coleoptera</taxon>
        <taxon>Polyphaga</taxon>
        <taxon>Scarabaeiformia</taxon>
        <taxon>Scarabaeidae</taxon>
        <taxon>Dynastinae</taxon>
        <taxon>Oryctes</taxon>
    </lineage>
</organism>
<accession>A0A0T6BF41</accession>
<dbReference type="PANTHER" id="PTHR11362:SF82">
    <property type="entry name" value="PHOSPHATIDYLETHANOLAMINE-BINDING PROTEIN 4"/>
    <property type="match status" value="1"/>
</dbReference>
<dbReference type="OrthoDB" id="2506647at2759"/>
<evidence type="ECO:0000313" key="3">
    <source>
        <dbReference type="Proteomes" id="UP000051574"/>
    </source>
</evidence>
<sequence>VSVLYFTYIFAKMRAVLLSFLYFAIGFVKCDIFENMEKDEVIPDVIDVAPKEALQVTYPEGKKVNFGEELTPTQVKDPPTVNWTAAQDAYYTLAMVDPDAPSRENPTFRAVNHWLIGNIFGLDLESGDVITAYAGSGPPKGSGLHRYVFLVFKQNEKLNFDEPR</sequence>
<proteinExistence type="predicted"/>
<feature type="non-terminal residue" evidence="2">
    <location>
        <position position="164"/>
    </location>
</feature>
<dbReference type="EMBL" id="LJIG01001151">
    <property type="protein sequence ID" value="KRT85789.1"/>
    <property type="molecule type" value="Genomic_DNA"/>
</dbReference>
<keyword evidence="1" id="KW-0812">Transmembrane</keyword>